<dbReference type="Gene3D" id="1.10.10.60">
    <property type="entry name" value="Homeodomain-like"/>
    <property type="match status" value="1"/>
</dbReference>
<sequence length="271" mass="31786">MEQLNVFDCSNVLIASFFTDDRGCAHENREHTLIYLCSGELEIEERGKKTILHPGECAFMRRDNRMWLQKHADEEHPYRSVVLKFTKPFLREFYQTLDRKEIPMESKREKVSLRVLPNNRPDIRSLFESVVPYFDAGVKPSDDVLKLKMIEGAYVLLNTDKNLYASLFDFVDPWKIDIIDYLNDNYMYDLSMEEIASYTGRSLATFKRDFAKVSDLTPQKWIIKRRLEAAHELIKSGKKRVTEACFDVGFKNLSHFSKVYKETYGYAPSMI</sequence>
<dbReference type="InterPro" id="IPR050204">
    <property type="entry name" value="AraC_XylS_family_regulators"/>
</dbReference>
<dbReference type="InterPro" id="IPR054015">
    <property type="entry name" value="ExsA-like_N"/>
</dbReference>
<comment type="caution">
    <text evidence="5">The sequence shown here is derived from an EMBL/GenBank/DDBJ whole genome shotgun (WGS) entry which is preliminary data.</text>
</comment>
<keyword evidence="1" id="KW-0805">Transcription regulation</keyword>
<dbReference type="PROSITE" id="PS00041">
    <property type="entry name" value="HTH_ARAC_FAMILY_1"/>
    <property type="match status" value="1"/>
</dbReference>
<evidence type="ECO:0000313" key="6">
    <source>
        <dbReference type="Proteomes" id="UP000636891"/>
    </source>
</evidence>
<accession>A0ABR7CIC5</accession>
<name>A0ABR7CIC5_9BACT</name>
<feature type="domain" description="HTH araC/xylS-type" evidence="4">
    <location>
        <begin position="176"/>
        <end position="271"/>
    </location>
</feature>
<dbReference type="InterPro" id="IPR018062">
    <property type="entry name" value="HTH_AraC-typ_CS"/>
</dbReference>
<evidence type="ECO:0000256" key="2">
    <source>
        <dbReference type="ARBA" id="ARBA00023125"/>
    </source>
</evidence>
<keyword evidence="3" id="KW-0804">Transcription</keyword>
<dbReference type="SMART" id="SM00342">
    <property type="entry name" value="HTH_ARAC"/>
    <property type="match status" value="1"/>
</dbReference>
<evidence type="ECO:0000259" key="4">
    <source>
        <dbReference type="PROSITE" id="PS01124"/>
    </source>
</evidence>
<evidence type="ECO:0000313" key="5">
    <source>
        <dbReference type="EMBL" id="MBC5615416.1"/>
    </source>
</evidence>
<dbReference type="SUPFAM" id="SSF46689">
    <property type="entry name" value="Homeodomain-like"/>
    <property type="match status" value="2"/>
</dbReference>
<dbReference type="PROSITE" id="PS01124">
    <property type="entry name" value="HTH_ARAC_FAMILY_2"/>
    <property type="match status" value="1"/>
</dbReference>
<protein>
    <submittedName>
        <fullName evidence="5">Helix-turn-helix transcriptional regulator</fullName>
    </submittedName>
</protein>
<dbReference type="Proteomes" id="UP000636891">
    <property type="component" value="Unassembled WGS sequence"/>
</dbReference>
<dbReference type="EMBL" id="JACOOK010000001">
    <property type="protein sequence ID" value="MBC5615416.1"/>
    <property type="molecule type" value="Genomic_DNA"/>
</dbReference>
<reference evidence="5 6" key="1">
    <citation type="submission" date="2020-08" db="EMBL/GenBank/DDBJ databases">
        <title>Genome public.</title>
        <authorList>
            <person name="Liu C."/>
            <person name="Sun Q."/>
        </authorList>
    </citation>
    <scope>NUCLEOTIDE SEQUENCE [LARGE SCALE GENOMIC DNA]</scope>
    <source>
        <strain evidence="5 6">New-7</strain>
    </source>
</reference>
<dbReference type="InterPro" id="IPR009057">
    <property type="entry name" value="Homeodomain-like_sf"/>
</dbReference>
<dbReference type="PANTHER" id="PTHR46796">
    <property type="entry name" value="HTH-TYPE TRANSCRIPTIONAL ACTIVATOR RHAS-RELATED"/>
    <property type="match status" value="1"/>
</dbReference>
<dbReference type="RefSeq" id="WP_118458636.1">
    <property type="nucleotide sequence ID" value="NZ_JACOOK010000001.1"/>
</dbReference>
<evidence type="ECO:0000256" key="1">
    <source>
        <dbReference type="ARBA" id="ARBA00023015"/>
    </source>
</evidence>
<evidence type="ECO:0000256" key="3">
    <source>
        <dbReference type="ARBA" id="ARBA00023163"/>
    </source>
</evidence>
<keyword evidence="2" id="KW-0238">DNA-binding</keyword>
<dbReference type="InterPro" id="IPR018060">
    <property type="entry name" value="HTH_AraC"/>
</dbReference>
<dbReference type="Pfam" id="PF22200">
    <property type="entry name" value="ExsA_N"/>
    <property type="match status" value="1"/>
</dbReference>
<dbReference type="Pfam" id="PF12833">
    <property type="entry name" value="HTH_18"/>
    <property type="match status" value="1"/>
</dbReference>
<keyword evidence="6" id="KW-1185">Reference proteome</keyword>
<gene>
    <name evidence="5" type="ORF">H8S08_00070</name>
</gene>
<organism evidence="5 6">
    <name type="scientific">Alistipes hominis</name>
    <dbReference type="NCBI Taxonomy" id="2763015"/>
    <lineage>
        <taxon>Bacteria</taxon>
        <taxon>Pseudomonadati</taxon>
        <taxon>Bacteroidota</taxon>
        <taxon>Bacteroidia</taxon>
        <taxon>Bacteroidales</taxon>
        <taxon>Rikenellaceae</taxon>
        <taxon>Alistipes</taxon>
    </lineage>
</organism>
<proteinExistence type="predicted"/>